<dbReference type="AlphaFoldDB" id="A0A1B1AML2"/>
<protein>
    <recommendedName>
        <fullName evidence="6 8">Large ribosomal subunit protein uL24</fullName>
    </recommendedName>
</protein>
<evidence type="ECO:0000313" key="12">
    <source>
        <dbReference type="Proteomes" id="UP000092498"/>
    </source>
</evidence>
<evidence type="ECO:0000259" key="10">
    <source>
        <dbReference type="SMART" id="SM00739"/>
    </source>
</evidence>
<dbReference type="InterPro" id="IPR008991">
    <property type="entry name" value="Translation_prot_SH3-like_sf"/>
</dbReference>
<keyword evidence="5 8" id="KW-0687">Ribonucleoprotein</keyword>
<dbReference type="GO" id="GO:0006412">
    <property type="term" value="P:translation"/>
    <property type="evidence" value="ECO:0007669"/>
    <property type="project" value="UniProtKB-UniRule"/>
</dbReference>
<dbReference type="OrthoDB" id="9807419at2"/>
<dbReference type="HAMAP" id="MF_01326_B">
    <property type="entry name" value="Ribosomal_uL24_B"/>
    <property type="match status" value="1"/>
</dbReference>
<evidence type="ECO:0000256" key="6">
    <source>
        <dbReference type="ARBA" id="ARBA00035206"/>
    </source>
</evidence>
<evidence type="ECO:0000256" key="9">
    <source>
        <dbReference type="RuleBase" id="RU003477"/>
    </source>
</evidence>
<comment type="similarity">
    <text evidence="1 8 9">Belongs to the universal ribosomal protein uL24 family.</text>
</comment>
<dbReference type="STRING" id="1759059.ATE48_18905"/>
<evidence type="ECO:0000256" key="3">
    <source>
        <dbReference type="ARBA" id="ARBA00022884"/>
    </source>
</evidence>
<dbReference type="Proteomes" id="UP000092498">
    <property type="component" value="Chromosome"/>
</dbReference>
<dbReference type="GO" id="GO:0005840">
    <property type="term" value="C:ribosome"/>
    <property type="evidence" value="ECO:0007669"/>
    <property type="project" value="UniProtKB-KW"/>
</dbReference>
<dbReference type="CDD" id="cd06089">
    <property type="entry name" value="KOW_RPL26"/>
    <property type="match status" value="1"/>
</dbReference>
<reference evidence="11 12" key="1">
    <citation type="submission" date="2015-11" db="EMBL/GenBank/DDBJ databases">
        <title>Whole-Genome Sequence of Candidatus Oderbacter manganicum from the National Park Lower Oder Valley, Germany.</title>
        <authorList>
            <person name="Braun B."/>
            <person name="Liere K."/>
            <person name="Szewzyk U."/>
        </authorList>
    </citation>
    <scope>NUCLEOTIDE SEQUENCE [LARGE SCALE GENOMIC DNA]</scope>
    <source>
        <strain evidence="11 12">OTSz_A_272</strain>
    </source>
</reference>
<evidence type="ECO:0000313" key="11">
    <source>
        <dbReference type="EMBL" id="ANP47818.1"/>
    </source>
</evidence>
<dbReference type="FunCoup" id="A0A1B1AML2">
    <property type="interactions" value="587"/>
</dbReference>
<comment type="function">
    <text evidence="8">One of two assembly initiator proteins, it binds directly to the 5'-end of the 23S rRNA, where it nucleates assembly of the 50S subunit.</text>
</comment>
<dbReference type="RefSeq" id="WP_066774299.1">
    <property type="nucleotide sequence ID" value="NZ_CP013244.1"/>
</dbReference>
<accession>A0A1B1AML2</accession>
<sequence length="106" mass="11382">MTARIKKDDTVIIIAGKDKGRSGRVLKVLPKEERVVVEGLNLVKRHTAPNVTHPNGGVIAKEASLHISNVALRDPKTGKPTRVGFKTNDKGVKVRVAKGSGVEIDV</sequence>
<dbReference type="InterPro" id="IPR014722">
    <property type="entry name" value="Rib_uL2_dom2"/>
</dbReference>
<dbReference type="PANTHER" id="PTHR12903">
    <property type="entry name" value="MITOCHONDRIAL RIBOSOMAL PROTEIN L24"/>
    <property type="match status" value="1"/>
</dbReference>
<dbReference type="SUPFAM" id="SSF50104">
    <property type="entry name" value="Translation proteins SH3-like domain"/>
    <property type="match status" value="1"/>
</dbReference>
<evidence type="ECO:0000256" key="5">
    <source>
        <dbReference type="ARBA" id="ARBA00023274"/>
    </source>
</evidence>
<evidence type="ECO:0000256" key="7">
    <source>
        <dbReference type="ARBA" id="ARBA00058688"/>
    </source>
</evidence>
<evidence type="ECO:0000256" key="1">
    <source>
        <dbReference type="ARBA" id="ARBA00010618"/>
    </source>
</evidence>
<dbReference type="InterPro" id="IPR057264">
    <property type="entry name" value="Ribosomal_uL24_C"/>
</dbReference>
<keyword evidence="12" id="KW-1185">Reference proteome</keyword>
<evidence type="ECO:0000256" key="8">
    <source>
        <dbReference type="HAMAP-Rule" id="MF_01326"/>
    </source>
</evidence>
<dbReference type="PROSITE" id="PS01108">
    <property type="entry name" value="RIBOSOMAL_L24"/>
    <property type="match status" value="1"/>
</dbReference>
<dbReference type="Pfam" id="PF17136">
    <property type="entry name" value="ribosomal_L24"/>
    <property type="match status" value="1"/>
</dbReference>
<feature type="domain" description="KOW" evidence="10">
    <location>
        <begin position="4"/>
        <end position="31"/>
    </location>
</feature>
<dbReference type="FunFam" id="2.30.30.30:FF:000004">
    <property type="entry name" value="50S ribosomal protein L24"/>
    <property type="match status" value="1"/>
</dbReference>
<keyword evidence="2 8" id="KW-0699">rRNA-binding</keyword>
<evidence type="ECO:0000256" key="4">
    <source>
        <dbReference type="ARBA" id="ARBA00022980"/>
    </source>
</evidence>
<dbReference type="KEGG" id="cbot:ATE48_18905"/>
<comment type="function">
    <text evidence="7 8">One of the proteins that surrounds the polypeptide exit tunnel on the outside of the subunit.</text>
</comment>
<dbReference type="GO" id="GO:0003735">
    <property type="term" value="F:structural constituent of ribosome"/>
    <property type="evidence" value="ECO:0007669"/>
    <property type="project" value="InterPro"/>
</dbReference>
<dbReference type="Pfam" id="PF00467">
    <property type="entry name" value="KOW"/>
    <property type="match status" value="1"/>
</dbReference>
<name>A0A1B1AML2_9PROT</name>
<dbReference type="InterPro" id="IPR041988">
    <property type="entry name" value="Ribosomal_uL24_KOW"/>
</dbReference>
<dbReference type="Gene3D" id="2.30.30.30">
    <property type="match status" value="1"/>
</dbReference>
<comment type="subunit">
    <text evidence="8">Part of the 50S ribosomal subunit.</text>
</comment>
<dbReference type="EMBL" id="CP013244">
    <property type="protein sequence ID" value="ANP47818.1"/>
    <property type="molecule type" value="Genomic_DNA"/>
</dbReference>
<keyword evidence="3 8" id="KW-0694">RNA-binding</keyword>
<dbReference type="InterPro" id="IPR005825">
    <property type="entry name" value="Ribosomal_uL24_CS"/>
</dbReference>
<evidence type="ECO:0000256" key="2">
    <source>
        <dbReference type="ARBA" id="ARBA00022730"/>
    </source>
</evidence>
<dbReference type="InParanoid" id="A0A1B1AML2"/>
<organism evidence="11 12">
    <name type="scientific">Candidatus Viadribacter manganicus</name>
    <dbReference type="NCBI Taxonomy" id="1759059"/>
    <lineage>
        <taxon>Bacteria</taxon>
        <taxon>Pseudomonadati</taxon>
        <taxon>Pseudomonadota</taxon>
        <taxon>Alphaproteobacteria</taxon>
        <taxon>Hyphomonadales</taxon>
        <taxon>Hyphomonadaceae</taxon>
        <taxon>Candidatus Viadribacter</taxon>
    </lineage>
</organism>
<keyword evidence="4 8" id="KW-0689">Ribosomal protein</keyword>
<dbReference type="GO" id="GO:1990904">
    <property type="term" value="C:ribonucleoprotein complex"/>
    <property type="evidence" value="ECO:0007669"/>
    <property type="project" value="UniProtKB-KW"/>
</dbReference>
<proteinExistence type="inferred from homology"/>
<dbReference type="GO" id="GO:0019843">
    <property type="term" value="F:rRNA binding"/>
    <property type="evidence" value="ECO:0007669"/>
    <property type="project" value="UniProtKB-UniRule"/>
</dbReference>
<gene>
    <name evidence="8" type="primary">rplX</name>
    <name evidence="11" type="ORF">ATE48_18905</name>
</gene>
<dbReference type="InterPro" id="IPR003256">
    <property type="entry name" value="Ribosomal_uL24"/>
</dbReference>
<dbReference type="InterPro" id="IPR005824">
    <property type="entry name" value="KOW"/>
</dbReference>
<dbReference type="SMART" id="SM00739">
    <property type="entry name" value="KOW"/>
    <property type="match status" value="1"/>
</dbReference>
<dbReference type="NCBIfam" id="TIGR01079">
    <property type="entry name" value="rplX_bact"/>
    <property type="match status" value="1"/>
</dbReference>